<evidence type="ECO:0000313" key="11">
    <source>
        <dbReference type="EMBL" id="GCB35266.1"/>
    </source>
</evidence>
<dbReference type="Proteomes" id="UP000288079">
    <property type="component" value="Unassembled WGS sequence"/>
</dbReference>
<comment type="cofactor">
    <cofactor evidence="8 10">
        <name>Zn(2+)</name>
        <dbReference type="ChEBI" id="CHEBI:29105"/>
    </cofactor>
    <text evidence="8 10">Binds 1 zinc ion per subunit.</text>
</comment>
<dbReference type="GO" id="GO:0070497">
    <property type="term" value="F:6-carboxytetrahydropterin synthase activity"/>
    <property type="evidence" value="ECO:0007669"/>
    <property type="project" value="UniProtKB-EC"/>
</dbReference>
<evidence type="ECO:0000256" key="5">
    <source>
        <dbReference type="ARBA" id="ARBA00022833"/>
    </source>
</evidence>
<evidence type="ECO:0000256" key="4">
    <source>
        <dbReference type="ARBA" id="ARBA00022723"/>
    </source>
</evidence>
<feature type="binding site" evidence="10">
    <location>
        <position position="28"/>
    </location>
    <ligand>
        <name>Zn(2+)</name>
        <dbReference type="ChEBI" id="CHEBI:29105"/>
    </ligand>
</feature>
<feature type="binding site" evidence="10">
    <location>
        <position position="14"/>
    </location>
    <ligand>
        <name>Zn(2+)</name>
        <dbReference type="ChEBI" id="CHEBI:29105"/>
    </ligand>
</feature>
<feature type="active site" description="Charge relay system" evidence="9">
    <location>
        <position position="99"/>
    </location>
</feature>
<dbReference type="SUPFAM" id="SSF55620">
    <property type="entry name" value="Tetrahydrobiopterin biosynthesis enzymes-like"/>
    <property type="match status" value="1"/>
</dbReference>
<dbReference type="OrthoDB" id="9804698at2"/>
<evidence type="ECO:0000256" key="2">
    <source>
        <dbReference type="ARBA" id="ARBA00008900"/>
    </source>
</evidence>
<gene>
    <name evidence="11" type="ORF">KGMB02408_22110</name>
</gene>
<feature type="binding site" evidence="10">
    <location>
        <position position="30"/>
    </location>
    <ligand>
        <name>Zn(2+)</name>
        <dbReference type="ChEBI" id="CHEBI:29105"/>
    </ligand>
</feature>
<keyword evidence="4 8" id="KW-0479">Metal-binding</keyword>
<name>A0A401LUM9_9BACE</name>
<dbReference type="UniPathway" id="UPA00391"/>
<keyword evidence="5 8" id="KW-0862">Zinc</keyword>
<comment type="catalytic activity">
    <reaction evidence="7 8">
        <text>7,8-dihydroneopterin 3'-triphosphate + H2O = 6-carboxy-5,6,7,8-tetrahydropterin + triphosphate + acetaldehyde + 2 H(+)</text>
        <dbReference type="Rhea" id="RHEA:27966"/>
        <dbReference type="ChEBI" id="CHEBI:15343"/>
        <dbReference type="ChEBI" id="CHEBI:15377"/>
        <dbReference type="ChEBI" id="CHEBI:15378"/>
        <dbReference type="ChEBI" id="CHEBI:18036"/>
        <dbReference type="ChEBI" id="CHEBI:58462"/>
        <dbReference type="ChEBI" id="CHEBI:61032"/>
        <dbReference type="EC" id="4.1.2.50"/>
    </reaction>
</comment>
<accession>A0A401LUM9</accession>
<dbReference type="Gene3D" id="3.30.479.10">
    <property type="entry name" value="6-pyruvoyl tetrahydropterin synthase/QueD"/>
    <property type="match status" value="1"/>
</dbReference>
<dbReference type="GO" id="GO:0046872">
    <property type="term" value="F:metal ion binding"/>
    <property type="evidence" value="ECO:0007669"/>
    <property type="project" value="UniProtKB-KW"/>
</dbReference>
<dbReference type="InterPro" id="IPR007115">
    <property type="entry name" value="6-PTP_synth/QueD"/>
</dbReference>
<dbReference type="AlphaFoldDB" id="A0A401LUM9"/>
<dbReference type="RefSeq" id="WP_125041217.1">
    <property type="nucleotide sequence ID" value="NZ_BHWB01000005.1"/>
</dbReference>
<feature type="active site" description="Charge relay system" evidence="9">
    <location>
        <position position="65"/>
    </location>
</feature>
<evidence type="ECO:0000256" key="1">
    <source>
        <dbReference type="ARBA" id="ARBA00005061"/>
    </source>
</evidence>
<dbReference type="PIRSF" id="PIRSF006113">
    <property type="entry name" value="PTP_synth"/>
    <property type="match status" value="1"/>
</dbReference>
<reference evidence="11 12" key="1">
    <citation type="submission" date="2018-10" db="EMBL/GenBank/DDBJ databases">
        <title>Draft Genome Sequence of Bacteroides sp. KCTC 15687.</title>
        <authorList>
            <person name="Yu S.Y."/>
            <person name="Kim J.S."/>
            <person name="Oh B.S."/>
            <person name="Park S.H."/>
            <person name="Kang S.W."/>
            <person name="Park J.E."/>
            <person name="Choi S.H."/>
            <person name="Han K.I."/>
            <person name="Lee K.C."/>
            <person name="Eom M.K."/>
            <person name="Suh M.K."/>
            <person name="Lee D.H."/>
            <person name="Yoon H."/>
            <person name="Kim B."/>
            <person name="Yang S.J."/>
            <person name="Lee J.S."/>
            <person name="Lee J.H."/>
        </authorList>
    </citation>
    <scope>NUCLEOTIDE SEQUENCE [LARGE SCALE GENOMIC DNA]</scope>
    <source>
        <strain evidence="11 12">KCTC 15687</strain>
    </source>
</reference>
<dbReference type="PANTHER" id="PTHR12589">
    <property type="entry name" value="PYRUVOYL TETRAHYDROBIOPTERIN SYNTHASE"/>
    <property type="match status" value="1"/>
</dbReference>
<dbReference type="GO" id="GO:0008616">
    <property type="term" value="P:tRNA queuosine(34) biosynthetic process"/>
    <property type="evidence" value="ECO:0007669"/>
    <property type="project" value="UniProtKB-KW"/>
</dbReference>
<keyword evidence="12" id="KW-1185">Reference proteome</keyword>
<dbReference type="EMBL" id="BHWB01000005">
    <property type="protein sequence ID" value="GCB35266.1"/>
    <property type="molecule type" value="Genomic_DNA"/>
</dbReference>
<comment type="similarity">
    <text evidence="2 8">Belongs to the PTPS family. QueD subfamily.</text>
</comment>
<keyword evidence="8" id="KW-0671">Queuosine biosynthesis</keyword>
<evidence type="ECO:0000256" key="6">
    <source>
        <dbReference type="ARBA" id="ARBA00023239"/>
    </source>
</evidence>
<organism evidence="11 12">
    <name type="scientific">Bacteroides faecalis</name>
    <dbReference type="NCBI Taxonomy" id="2447885"/>
    <lineage>
        <taxon>Bacteria</taxon>
        <taxon>Pseudomonadati</taxon>
        <taxon>Bacteroidota</taxon>
        <taxon>Bacteroidia</taxon>
        <taxon>Bacteroidales</taxon>
        <taxon>Bacteroidaceae</taxon>
        <taxon>Bacteroides</taxon>
    </lineage>
</organism>
<comment type="pathway">
    <text evidence="1 8">Purine metabolism; 7-cyano-7-deazaguanine biosynthesis.</text>
</comment>
<evidence type="ECO:0000256" key="7">
    <source>
        <dbReference type="ARBA" id="ARBA00048807"/>
    </source>
</evidence>
<proteinExistence type="inferred from homology"/>
<evidence type="ECO:0000313" key="12">
    <source>
        <dbReference type="Proteomes" id="UP000288079"/>
    </source>
</evidence>
<feature type="active site" description="Proton acceptor" evidence="9">
    <location>
        <position position="24"/>
    </location>
</feature>
<sequence length="119" mass="13962">MFTVIKRMEISASHKLVLPYRSKCASLHGHNWIITVYCRSTRLNSEGMVVDFTRIKELVKEKLDHQNLNEVLSFNPTAENIARWVCKQIPQCYKVEVQESEGNIIIYEKDYPEDEKESE</sequence>
<evidence type="ECO:0000256" key="10">
    <source>
        <dbReference type="PIRSR" id="PIRSR006113-2"/>
    </source>
</evidence>
<evidence type="ECO:0000256" key="8">
    <source>
        <dbReference type="PIRNR" id="PIRNR006113"/>
    </source>
</evidence>
<keyword evidence="6 8" id="KW-0456">Lyase</keyword>
<dbReference type="Pfam" id="PF01242">
    <property type="entry name" value="PTPS"/>
    <property type="match status" value="1"/>
</dbReference>
<dbReference type="EC" id="4.-.-.-" evidence="8"/>
<comment type="caution">
    <text evidence="11">The sequence shown here is derived from an EMBL/GenBank/DDBJ whole genome shotgun (WGS) entry which is preliminary data.</text>
</comment>
<evidence type="ECO:0000256" key="3">
    <source>
        <dbReference type="ARBA" id="ARBA00018141"/>
    </source>
</evidence>
<protein>
    <recommendedName>
        <fullName evidence="3 8">6-carboxy-5,6,7,8-tetrahydropterin synthase</fullName>
        <ecNumber evidence="8">4.-.-.-</ecNumber>
    </recommendedName>
</protein>
<dbReference type="PANTHER" id="PTHR12589:SF7">
    <property type="entry name" value="6-PYRUVOYL TETRAHYDROBIOPTERIN SYNTHASE"/>
    <property type="match status" value="1"/>
</dbReference>
<dbReference type="InterPro" id="IPR038418">
    <property type="entry name" value="6-PTP_synth/QueD_sf"/>
</dbReference>
<evidence type="ECO:0000256" key="9">
    <source>
        <dbReference type="PIRSR" id="PIRSR006113-1"/>
    </source>
</evidence>